<dbReference type="OrthoDB" id="358393at2"/>
<keyword evidence="2" id="KW-1185">Reference proteome</keyword>
<evidence type="ECO:0008006" key="3">
    <source>
        <dbReference type="Google" id="ProtNLM"/>
    </source>
</evidence>
<organism evidence="1 2">
    <name type="scientific">Coriobacterium glomerans (strain ATCC 49209 / DSM 20642 / JCM 10262 / PW2)</name>
    <dbReference type="NCBI Taxonomy" id="700015"/>
    <lineage>
        <taxon>Bacteria</taxon>
        <taxon>Bacillati</taxon>
        <taxon>Actinomycetota</taxon>
        <taxon>Coriobacteriia</taxon>
        <taxon>Coriobacteriales</taxon>
        <taxon>Coriobacteriaceae</taxon>
        <taxon>Coriobacterium</taxon>
    </lineage>
</organism>
<dbReference type="InterPro" id="IPR024060">
    <property type="entry name" value="Ureidoglycolate_lyase_dom_sf"/>
</dbReference>
<gene>
    <name evidence="1" type="ordered locus">Corgl_1719</name>
</gene>
<sequence>MRVESVFSDEFRRYGRVWQDIPEELTTSVTTALETSTPMPVATDYVASEPALETLSCAEALKLVLYGGRSAQLGWCNGHNTQLNCLEYHRSSEFNLGARDFILLVAGLDQIESGSLETTLVRAFRVPAGVMVEVFATTLHYAPCQVDEDGFRVMVALPQGTNAPRPQIDPSLAAGDADLLWAADKWLLAHAHSSEASQGAHIGLIGENIDLAHVSMR</sequence>
<dbReference type="STRING" id="700015.Corgl_1719"/>
<dbReference type="Gene3D" id="2.60.120.480">
    <property type="entry name" value="Ureidoglycolate hydrolase"/>
    <property type="match status" value="1"/>
</dbReference>
<accession>F2NB64</accession>
<dbReference type="Proteomes" id="UP000006851">
    <property type="component" value="Chromosome"/>
</dbReference>
<reference evidence="2" key="1">
    <citation type="journal article" date="2013" name="Stand. Genomic Sci.">
        <title>Complete genome sequence of Coriobacterium glomerans type strain (PW2(T)) from the midgut of Pyrrhocoris apterus L. (red soldier bug).</title>
        <authorList>
            <person name="Stackebrandt E."/>
            <person name="Zeytun A."/>
            <person name="Lapidus A."/>
            <person name="Nolan M."/>
            <person name="Lucas S."/>
            <person name="Hammon N."/>
            <person name="Deshpande S."/>
            <person name="Cheng J.F."/>
            <person name="Tapia R."/>
            <person name="Goodwin L.A."/>
            <person name="Pitluck S."/>
            <person name="Liolios K."/>
            <person name="Pagani I."/>
            <person name="Ivanova N."/>
            <person name="Mavromatis K."/>
            <person name="Mikhailova N."/>
            <person name="Huntemann M."/>
            <person name="Pati A."/>
            <person name="Chen A."/>
            <person name="Palaniappan K."/>
            <person name="Chang Y.J."/>
            <person name="Land M."/>
            <person name="Hauser L."/>
            <person name="Rohde M."/>
            <person name="Pukall R."/>
            <person name="Goker M."/>
            <person name="Detter J.C."/>
            <person name="Woyke T."/>
            <person name="Bristow J."/>
            <person name="Eisen J.A."/>
            <person name="Markowitz V."/>
            <person name="Hugenholtz P."/>
            <person name="Kyrpides N.C."/>
            <person name="Klenk H.P."/>
        </authorList>
    </citation>
    <scope>NUCLEOTIDE SEQUENCE</scope>
    <source>
        <strain evidence="2">ATCC 49209 / DSM 20642 / JCM 10262 / PW2</strain>
    </source>
</reference>
<protein>
    <recommendedName>
        <fullName evidence="3">DUF4867 domain-containing protein</fullName>
    </recommendedName>
</protein>
<dbReference type="EMBL" id="CP002628">
    <property type="protein sequence ID" value="AEB07815.1"/>
    <property type="molecule type" value="Genomic_DNA"/>
</dbReference>
<dbReference type="RefSeq" id="WP_013709557.1">
    <property type="nucleotide sequence ID" value="NC_015389.1"/>
</dbReference>
<dbReference type="GO" id="GO:0004848">
    <property type="term" value="F:ureidoglycolate hydrolase activity"/>
    <property type="evidence" value="ECO:0007669"/>
    <property type="project" value="InterPro"/>
</dbReference>
<dbReference type="KEGG" id="cgo:Corgl_1719"/>
<dbReference type="Pfam" id="PF16161">
    <property type="entry name" value="DUF4867"/>
    <property type="match status" value="1"/>
</dbReference>
<proteinExistence type="predicted"/>
<evidence type="ECO:0000313" key="1">
    <source>
        <dbReference type="EMBL" id="AEB07815.1"/>
    </source>
</evidence>
<dbReference type="InterPro" id="IPR032358">
    <property type="entry name" value="DUF4867"/>
</dbReference>
<evidence type="ECO:0000313" key="2">
    <source>
        <dbReference type="Proteomes" id="UP000006851"/>
    </source>
</evidence>
<dbReference type="HOGENOM" id="CLU_1330429_0_0_11"/>
<name>F2NB64_CORGP</name>
<dbReference type="eggNOG" id="ENOG5030XQX">
    <property type="taxonomic scope" value="Bacteria"/>
</dbReference>
<dbReference type="AlphaFoldDB" id="F2NB64"/>